<dbReference type="NCBIfam" id="TIGR01573">
    <property type="entry name" value="cas2"/>
    <property type="match status" value="1"/>
</dbReference>
<keyword evidence="8 9" id="KW-0051">Antiviral defense</keyword>
<protein>
    <recommendedName>
        <fullName evidence="9">CRISPR-associated endoribonuclease Cas2</fullName>
        <ecNumber evidence="9">3.1.-.-</ecNumber>
    </recommendedName>
</protein>
<dbReference type="GO" id="GO:0046872">
    <property type="term" value="F:metal ion binding"/>
    <property type="evidence" value="ECO:0007669"/>
    <property type="project" value="UniProtKB-UniRule"/>
</dbReference>
<evidence type="ECO:0000256" key="7">
    <source>
        <dbReference type="ARBA" id="ARBA00022842"/>
    </source>
</evidence>
<evidence type="ECO:0000256" key="3">
    <source>
        <dbReference type="ARBA" id="ARBA00022722"/>
    </source>
</evidence>
<dbReference type="AlphaFoldDB" id="A0AAV5PNE6"/>
<accession>A0AAV5PNE6</accession>
<evidence type="ECO:0000256" key="9">
    <source>
        <dbReference type="HAMAP-Rule" id="MF_01471"/>
    </source>
</evidence>
<name>A0AAV5PNE6_LACDE</name>
<dbReference type="GO" id="GO:0051607">
    <property type="term" value="P:defense response to virus"/>
    <property type="evidence" value="ECO:0007669"/>
    <property type="project" value="UniProtKB-UniRule"/>
</dbReference>
<evidence type="ECO:0000256" key="2">
    <source>
        <dbReference type="ARBA" id="ARBA00009959"/>
    </source>
</evidence>
<comment type="similarity">
    <text evidence="2 9">Belongs to the CRISPR-associated endoribonuclease Cas2 protein family.</text>
</comment>
<keyword evidence="4 9" id="KW-0479">Metal-binding</keyword>
<keyword evidence="5 9" id="KW-0255">Endonuclease</keyword>
<keyword evidence="7 9" id="KW-0460">Magnesium</keyword>
<sequence length="102" mass="12081">MMRLMIMFDLPVDTAVDRKQYRQFRKNLINEGFVMIQYSVYVRVCASKKAAELLEKRIRGYVPEYGVIQSLMLTEKQYNDMHFLLGEPVKDIRNTSDRTVIL</sequence>
<comment type="cofactor">
    <cofactor evidence="1 9">
        <name>Mg(2+)</name>
        <dbReference type="ChEBI" id="CHEBI:18420"/>
    </cofactor>
</comment>
<proteinExistence type="inferred from homology"/>
<gene>
    <name evidence="9" type="primary">cas2</name>
    <name evidence="10" type="ORF">ME0900_13140</name>
</gene>
<dbReference type="EC" id="3.1.-.-" evidence="9"/>
<evidence type="ECO:0000256" key="8">
    <source>
        <dbReference type="ARBA" id="ARBA00023118"/>
    </source>
</evidence>
<reference evidence="10" key="1">
    <citation type="submission" date="2023-04" db="EMBL/GenBank/DDBJ databases">
        <title>Draft genome sequences of Lactobacillus delbrueckii subsp. bulgaricus ME-900 and ME-901 with improved acid tolerance.</title>
        <authorList>
            <person name="Ishida T."/>
            <person name="Yamamoto E."/>
            <person name="Koizumi A."/>
            <person name="Fujiwara S."/>
            <person name="Makino S."/>
            <person name="Kano H."/>
            <person name="Kimura K."/>
        </authorList>
    </citation>
    <scope>NUCLEOTIDE SEQUENCE</scope>
    <source>
        <strain evidence="10">ME-900</strain>
    </source>
</reference>
<dbReference type="HAMAP" id="MF_01471">
    <property type="entry name" value="Cas2"/>
    <property type="match status" value="1"/>
</dbReference>
<evidence type="ECO:0000256" key="5">
    <source>
        <dbReference type="ARBA" id="ARBA00022759"/>
    </source>
</evidence>
<dbReference type="InterPro" id="IPR019199">
    <property type="entry name" value="Virulence_VapD/CRISPR_Cas2"/>
</dbReference>
<dbReference type="Proteomes" id="UP001165243">
    <property type="component" value="Unassembled WGS sequence"/>
</dbReference>
<evidence type="ECO:0000256" key="1">
    <source>
        <dbReference type="ARBA" id="ARBA00001946"/>
    </source>
</evidence>
<evidence type="ECO:0000313" key="10">
    <source>
        <dbReference type="EMBL" id="GMB86941.1"/>
    </source>
</evidence>
<feature type="binding site" evidence="9">
    <location>
        <position position="9"/>
    </location>
    <ligand>
        <name>Mg(2+)</name>
        <dbReference type="ChEBI" id="CHEBI:18420"/>
        <note>catalytic</note>
    </ligand>
</feature>
<dbReference type="Pfam" id="PF09827">
    <property type="entry name" value="CRISPR_Cas2"/>
    <property type="match status" value="1"/>
</dbReference>
<evidence type="ECO:0000256" key="4">
    <source>
        <dbReference type="ARBA" id="ARBA00022723"/>
    </source>
</evidence>
<comment type="caution">
    <text evidence="10">The sequence shown here is derived from an EMBL/GenBank/DDBJ whole genome shotgun (WGS) entry which is preliminary data.</text>
</comment>
<dbReference type="EMBL" id="BSWK01000017">
    <property type="protein sequence ID" value="GMB86941.1"/>
    <property type="molecule type" value="Genomic_DNA"/>
</dbReference>
<evidence type="ECO:0000256" key="6">
    <source>
        <dbReference type="ARBA" id="ARBA00022801"/>
    </source>
</evidence>
<evidence type="ECO:0000313" key="11">
    <source>
        <dbReference type="Proteomes" id="UP001165243"/>
    </source>
</evidence>
<dbReference type="GO" id="GO:0016787">
    <property type="term" value="F:hydrolase activity"/>
    <property type="evidence" value="ECO:0007669"/>
    <property type="project" value="UniProtKB-KW"/>
</dbReference>
<dbReference type="GO" id="GO:0004521">
    <property type="term" value="F:RNA endonuclease activity"/>
    <property type="evidence" value="ECO:0007669"/>
    <property type="project" value="InterPro"/>
</dbReference>
<comment type="subunit">
    <text evidence="9">Homodimer, forms a heterotetramer with a Cas1 homodimer.</text>
</comment>
<comment type="function">
    <text evidence="9">CRISPR (clustered regularly interspaced short palindromic repeat), is an adaptive immune system that provides protection against mobile genetic elements (viruses, transposable elements and conjugative plasmids). CRISPR clusters contain sequences complementary to antecedent mobile elements and target invading nucleic acids. CRISPR clusters are transcribed and processed into CRISPR RNA (crRNA). Functions as a ssRNA-specific endoribonuclease. Involved in the integration of spacer DNA into the CRISPR cassette.</text>
</comment>
<organism evidence="10 11">
    <name type="scientific">Lactobacillus delbrueckii subsp. bulgaricus</name>
    <dbReference type="NCBI Taxonomy" id="1585"/>
    <lineage>
        <taxon>Bacteria</taxon>
        <taxon>Bacillati</taxon>
        <taxon>Bacillota</taxon>
        <taxon>Bacilli</taxon>
        <taxon>Lactobacillales</taxon>
        <taxon>Lactobacillaceae</taxon>
        <taxon>Lactobacillus</taxon>
    </lineage>
</organism>
<keyword evidence="6 9" id="KW-0378">Hydrolase</keyword>
<dbReference type="SUPFAM" id="SSF143430">
    <property type="entry name" value="TTP0101/SSO1404-like"/>
    <property type="match status" value="1"/>
</dbReference>
<keyword evidence="3 9" id="KW-0540">Nuclease</keyword>
<dbReference type="GO" id="GO:0043571">
    <property type="term" value="P:maintenance of CRISPR repeat elements"/>
    <property type="evidence" value="ECO:0007669"/>
    <property type="project" value="UniProtKB-UniRule"/>
</dbReference>
<dbReference type="InterPro" id="IPR021127">
    <property type="entry name" value="CRISPR_associated_Cas2"/>
</dbReference>